<sequence length="331" mass="35322">MTGRRRPGGNHIVRTRFAAIAALAVLTAAPLARAQGAEQPIDDPEANVVEELVVNARLPGPAWWKVSDGDTTVYILGVPGAVPKGMTWDTSVLERRLDGAFAVITPPVARAGLTDLPALLSMRSKLKAERPLEQVAPDLAPRMARAWAATGQKGDGWKDWKPLGAGLLLAGNAQKASGLTGQEPDKTIQKLARKHRVKSRPAAVYKAMPMIKTLVKQHSEEAGLICLEGVLDEVEAGPEPVRKAARAWADGDVRAAVHAPREGQRCVMALPGMAEEFRRMSAAQVEAVSQAMKTPGKAVAVFSLRGLVVEDGVLDKLRARGFKVTTPDSAN</sequence>
<protein>
    <submittedName>
        <fullName evidence="2">TraB/GumN family protein</fullName>
    </submittedName>
</protein>
<dbReference type="CDD" id="cd14788">
    <property type="entry name" value="GumN"/>
    <property type="match status" value="1"/>
</dbReference>
<organism evidence="2">
    <name type="scientific">Caulobacter sp. 602-2</name>
    <dbReference type="NCBI Taxonomy" id="2710887"/>
    <lineage>
        <taxon>Bacteria</taxon>
        <taxon>Pseudomonadati</taxon>
        <taxon>Pseudomonadota</taxon>
        <taxon>Alphaproteobacteria</taxon>
        <taxon>Caulobacterales</taxon>
        <taxon>Caulobacteraceae</taxon>
        <taxon>Caulobacter</taxon>
    </lineage>
</organism>
<feature type="signal peptide" evidence="1">
    <location>
        <begin position="1"/>
        <end position="34"/>
    </location>
</feature>
<gene>
    <name evidence="2" type="ORF">G5B46_09465</name>
</gene>
<dbReference type="InterPro" id="IPR002816">
    <property type="entry name" value="TraB/PrgY/GumN_fam"/>
</dbReference>
<comment type="caution">
    <text evidence="2">The sequence shown here is derived from an EMBL/GenBank/DDBJ whole genome shotgun (WGS) entry which is preliminary data.</text>
</comment>
<dbReference type="AlphaFoldDB" id="A0A6G4QWB0"/>
<accession>A0A6G4QWB0</accession>
<name>A0A6G4QWB0_9CAUL</name>
<reference evidence="2" key="1">
    <citation type="submission" date="2020-02" db="EMBL/GenBank/DDBJ databases">
        <authorList>
            <person name="Gao J."/>
            <person name="Sun J."/>
        </authorList>
    </citation>
    <scope>NUCLEOTIDE SEQUENCE</scope>
    <source>
        <strain evidence="2">602-2</strain>
    </source>
</reference>
<evidence type="ECO:0000313" key="2">
    <source>
        <dbReference type="EMBL" id="NGM49831.1"/>
    </source>
</evidence>
<dbReference type="EMBL" id="JAAKGT010000003">
    <property type="protein sequence ID" value="NGM49831.1"/>
    <property type="molecule type" value="Genomic_DNA"/>
</dbReference>
<proteinExistence type="predicted"/>
<keyword evidence="1" id="KW-0732">Signal</keyword>
<feature type="chain" id="PRO_5026137583" evidence="1">
    <location>
        <begin position="35"/>
        <end position="331"/>
    </location>
</feature>
<dbReference type="Pfam" id="PF01963">
    <property type="entry name" value="TraB_PrgY_gumN"/>
    <property type="match status" value="1"/>
</dbReference>
<evidence type="ECO:0000256" key="1">
    <source>
        <dbReference type="SAM" id="SignalP"/>
    </source>
</evidence>